<keyword evidence="5" id="KW-0560">Oxidoreductase</keyword>
<dbReference type="Proteomes" id="UP000027222">
    <property type="component" value="Unassembled WGS sequence"/>
</dbReference>
<dbReference type="EMBL" id="KL142372">
    <property type="protein sequence ID" value="KDR79920.1"/>
    <property type="molecule type" value="Genomic_DNA"/>
</dbReference>
<comment type="cofactor">
    <cofactor evidence="1">
        <name>FMN</name>
        <dbReference type="ChEBI" id="CHEBI:58210"/>
    </cofactor>
</comment>
<protein>
    <recommendedName>
        <fullName evidence="7">NADH:flavin oxidoreductase/NADH oxidase N-terminal domain-containing protein</fullName>
    </recommendedName>
</protein>
<feature type="domain" description="NADH:flavin oxidoreductase/NADH oxidase N-terminal" evidence="7">
    <location>
        <begin position="38"/>
        <end position="391"/>
    </location>
</feature>
<evidence type="ECO:0000256" key="5">
    <source>
        <dbReference type="ARBA" id="ARBA00023002"/>
    </source>
</evidence>
<sequence length="429" mass="46215">MSNLNVPAQGIPYFTPAQTPPAGTAVDPQPNGKEIPTVFKPIRIRGVEFQNRIWLSPLCQYSADHGLLTAWHQAHLGGIFTRGPGHTMVEATAVTENGRITPEDSGIWSDDHIAPLAEIVTFAHSQSQKIGIQLAHAGRKASTIAPWLSGHVTAGKDVGGWPDDVWAPSPIPFDHDYPQPKELTVDAIKEVISAYEAAAKRAVKAGFDIVEVHGAHGYLISSFLSPATNKRTDEYGGSFENRIRLLLQVVDKVRAVIPEDMPLFVRVSGTDWLEESLPNKPSWKSEDTVRLAPILYAHGVDLLDVSSGGNHSKQKVKGGPSYQAHLAKDVMRGLGATEAFSSKEASTAPGGRAPRLLVSTVGSITSGVQAEGLLQDGSADVVVVGRQFQKNTGTVWAWAEELGVEIQLANQIGWGFKGRHLKPSPPKKD</sequence>
<dbReference type="AlphaFoldDB" id="A0A067T9Q1"/>
<dbReference type="InterPro" id="IPR001155">
    <property type="entry name" value="OxRdtase_FMN_N"/>
</dbReference>
<reference evidence="9" key="1">
    <citation type="journal article" date="2014" name="Proc. Natl. Acad. Sci. U.S.A.">
        <title>Extensive sampling of basidiomycete genomes demonstrates inadequacy of the white-rot/brown-rot paradigm for wood decay fungi.</title>
        <authorList>
            <person name="Riley R."/>
            <person name="Salamov A.A."/>
            <person name="Brown D.W."/>
            <person name="Nagy L.G."/>
            <person name="Floudas D."/>
            <person name="Held B.W."/>
            <person name="Levasseur A."/>
            <person name="Lombard V."/>
            <person name="Morin E."/>
            <person name="Otillar R."/>
            <person name="Lindquist E.A."/>
            <person name="Sun H."/>
            <person name="LaButti K.M."/>
            <person name="Schmutz J."/>
            <person name="Jabbour D."/>
            <person name="Luo H."/>
            <person name="Baker S.E."/>
            <person name="Pisabarro A.G."/>
            <person name="Walton J.D."/>
            <person name="Blanchette R.A."/>
            <person name="Henrissat B."/>
            <person name="Martin F."/>
            <person name="Cullen D."/>
            <person name="Hibbett D.S."/>
            <person name="Grigoriev I.V."/>
        </authorList>
    </citation>
    <scope>NUCLEOTIDE SEQUENCE [LARGE SCALE GENOMIC DNA]</scope>
    <source>
        <strain evidence="9">CBS 339.88</strain>
    </source>
</reference>
<dbReference type="PANTHER" id="PTHR43303">
    <property type="entry name" value="NADPH DEHYDROGENASE C23G7.10C-RELATED"/>
    <property type="match status" value="1"/>
</dbReference>
<evidence type="ECO:0000256" key="1">
    <source>
        <dbReference type="ARBA" id="ARBA00001917"/>
    </source>
</evidence>
<evidence type="ECO:0000256" key="3">
    <source>
        <dbReference type="ARBA" id="ARBA00022643"/>
    </source>
</evidence>
<proteinExistence type="predicted"/>
<dbReference type="CDD" id="cd02932">
    <property type="entry name" value="OYE_YqiM_FMN"/>
    <property type="match status" value="1"/>
</dbReference>
<evidence type="ECO:0000259" key="7">
    <source>
        <dbReference type="Pfam" id="PF00724"/>
    </source>
</evidence>
<evidence type="ECO:0000313" key="9">
    <source>
        <dbReference type="Proteomes" id="UP000027222"/>
    </source>
</evidence>
<organism evidence="8 9">
    <name type="scientific">Galerina marginata (strain CBS 339.88)</name>
    <dbReference type="NCBI Taxonomy" id="685588"/>
    <lineage>
        <taxon>Eukaryota</taxon>
        <taxon>Fungi</taxon>
        <taxon>Dikarya</taxon>
        <taxon>Basidiomycota</taxon>
        <taxon>Agaricomycotina</taxon>
        <taxon>Agaricomycetes</taxon>
        <taxon>Agaricomycetidae</taxon>
        <taxon>Agaricales</taxon>
        <taxon>Agaricineae</taxon>
        <taxon>Strophariaceae</taxon>
        <taxon>Galerina</taxon>
    </lineage>
</organism>
<dbReference type="GO" id="GO:0010181">
    <property type="term" value="F:FMN binding"/>
    <property type="evidence" value="ECO:0007669"/>
    <property type="project" value="InterPro"/>
</dbReference>
<dbReference type="SUPFAM" id="SSF51395">
    <property type="entry name" value="FMN-linked oxidoreductases"/>
    <property type="match status" value="1"/>
</dbReference>
<evidence type="ECO:0000256" key="4">
    <source>
        <dbReference type="ARBA" id="ARBA00022857"/>
    </source>
</evidence>
<keyword evidence="9" id="KW-1185">Reference proteome</keyword>
<evidence type="ECO:0000256" key="2">
    <source>
        <dbReference type="ARBA" id="ARBA00022630"/>
    </source>
</evidence>
<dbReference type="GO" id="GO:0003959">
    <property type="term" value="F:NADPH dehydrogenase activity"/>
    <property type="evidence" value="ECO:0007669"/>
    <property type="project" value="InterPro"/>
</dbReference>
<keyword evidence="3" id="KW-0288">FMN</keyword>
<dbReference type="OrthoDB" id="72788at2759"/>
<evidence type="ECO:0000313" key="8">
    <source>
        <dbReference type="EMBL" id="KDR79920.1"/>
    </source>
</evidence>
<feature type="region of interest" description="Disordered" evidence="6">
    <location>
        <begin position="12"/>
        <end position="32"/>
    </location>
</feature>
<keyword evidence="4" id="KW-0521">NADP</keyword>
<dbReference type="Gene3D" id="3.20.20.70">
    <property type="entry name" value="Aldolase class I"/>
    <property type="match status" value="1"/>
</dbReference>
<dbReference type="GO" id="GO:0050661">
    <property type="term" value="F:NADP binding"/>
    <property type="evidence" value="ECO:0007669"/>
    <property type="project" value="InterPro"/>
</dbReference>
<dbReference type="PANTHER" id="PTHR43303:SF4">
    <property type="entry name" value="NADPH DEHYDROGENASE C23G7.10C-RELATED"/>
    <property type="match status" value="1"/>
</dbReference>
<dbReference type="STRING" id="685588.A0A067T9Q1"/>
<keyword evidence="2" id="KW-0285">Flavoprotein</keyword>
<accession>A0A067T9Q1</accession>
<evidence type="ECO:0000256" key="6">
    <source>
        <dbReference type="SAM" id="MobiDB-lite"/>
    </source>
</evidence>
<dbReference type="HOGENOM" id="CLU_012153_2_1_1"/>
<dbReference type="InterPro" id="IPR044152">
    <property type="entry name" value="YqjM-like"/>
</dbReference>
<gene>
    <name evidence="8" type="ORF">GALMADRAFT_62372</name>
</gene>
<name>A0A067T9Q1_GALM3</name>
<dbReference type="Pfam" id="PF00724">
    <property type="entry name" value="Oxidored_FMN"/>
    <property type="match status" value="1"/>
</dbReference>
<dbReference type="InterPro" id="IPR013785">
    <property type="entry name" value="Aldolase_TIM"/>
</dbReference>